<evidence type="ECO:0000313" key="12">
    <source>
        <dbReference type="Proteomes" id="UP000433483"/>
    </source>
</evidence>
<evidence type="ECO:0000313" key="20">
    <source>
        <dbReference type="Proteomes" id="UP000488956"/>
    </source>
</evidence>
<evidence type="ECO:0000313" key="16">
    <source>
        <dbReference type="Proteomes" id="UP000441208"/>
    </source>
</evidence>
<gene>
    <name evidence="9" type="ORF">PF001_g25082</name>
    <name evidence="8" type="ORF">PF002_g25059</name>
    <name evidence="7" type="ORF">PF004_g25767</name>
    <name evidence="6" type="ORF">PF005_g25624</name>
    <name evidence="4" type="ORF">PF006_g23608</name>
    <name evidence="5" type="ORF">PF007_g16223</name>
    <name evidence="10" type="ORF">PF008_g25428</name>
    <name evidence="1" type="ORF">PF009_g27669</name>
    <name evidence="3" type="ORF">PF010_g23638</name>
    <name evidence="2" type="ORF">PF011_g25818</name>
</gene>
<dbReference type="EMBL" id="QXGF01003230">
    <property type="protein sequence ID" value="KAE8922056.1"/>
    <property type="molecule type" value="Genomic_DNA"/>
</dbReference>
<evidence type="ECO:0000313" key="19">
    <source>
        <dbReference type="Proteomes" id="UP000486351"/>
    </source>
</evidence>
<dbReference type="EMBL" id="QXGD01002383">
    <property type="protein sequence ID" value="KAE9189381.1"/>
    <property type="molecule type" value="Genomic_DNA"/>
</dbReference>
<dbReference type="Proteomes" id="UP000486351">
    <property type="component" value="Unassembled WGS sequence"/>
</dbReference>
<dbReference type="EMBL" id="QXGC01003224">
    <property type="protein sequence ID" value="KAE9177459.1"/>
    <property type="molecule type" value="Genomic_DNA"/>
</dbReference>
<sequence>MICIICHLNLILAALNWNHDFSQFDLEMVYRQRRIDTATQNSADKFVQTLRFCKAYAF</sequence>
<dbReference type="Proteomes" id="UP000441208">
    <property type="component" value="Unassembled WGS sequence"/>
</dbReference>
<dbReference type="EMBL" id="QXGA01002467">
    <property type="protein sequence ID" value="KAE9097269.1"/>
    <property type="molecule type" value="Genomic_DNA"/>
</dbReference>
<dbReference type="EMBL" id="QXGB01002794">
    <property type="protein sequence ID" value="KAE9174951.1"/>
    <property type="molecule type" value="Genomic_DNA"/>
</dbReference>
<reference evidence="11 12" key="1">
    <citation type="submission" date="2018-08" db="EMBL/GenBank/DDBJ databases">
        <title>Genomic investigation of the strawberry pathogen Phytophthora fragariae indicates pathogenicity is determined by transcriptional variation in three key races.</title>
        <authorList>
            <person name="Adams T.M."/>
            <person name="Armitage A.D."/>
            <person name="Sobczyk M.K."/>
            <person name="Bates H.J."/>
            <person name="Dunwell J.M."/>
            <person name="Nellist C.F."/>
            <person name="Harrison R.J."/>
        </authorList>
    </citation>
    <scope>NUCLEOTIDE SEQUENCE [LARGE SCALE GENOMIC DNA]</scope>
    <source>
        <strain evidence="9 13">A4</strain>
        <strain evidence="8 14">BC-1</strain>
        <strain evidence="7 18">BC-23</strain>
        <strain evidence="6 12">NOV-27</strain>
        <strain evidence="4 15">NOV-5</strain>
        <strain evidence="5 16">NOV-71</strain>
        <strain evidence="10 19">NOV-77</strain>
        <strain evidence="1 11">NOV-9</strain>
        <strain evidence="3 20">ONT-3</strain>
        <strain evidence="2 17">SCRP245</strain>
    </source>
</reference>
<protein>
    <submittedName>
        <fullName evidence="8">Uncharacterized protein</fullName>
    </submittedName>
</protein>
<keyword evidence="12" id="KW-1185">Reference proteome</keyword>
<organism evidence="8 14">
    <name type="scientific">Phytophthora fragariae</name>
    <dbReference type="NCBI Taxonomy" id="53985"/>
    <lineage>
        <taxon>Eukaryota</taxon>
        <taxon>Sar</taxon>
        <taxon>Stramenopiles</taxon>
        <taxon>Oomycota</taxon>
        <taxon>Peronosporomycetes</taxon>
        <taxon>Peronosporales</taxon>
        <taxon>Peronosporaceae</taxon>
        <taxon>Phytophthora</taxon>
    </lineage>
</organism>
<evidence type="ECO:0000313" key="14">
    <source>
        <dbReference type="Proteomes" id="UP000440367"/>
    </source>
</evidence>
<dbReference type="EMBL" id="QXFY01002892">
    <property type="protein sequence ID" value="KAE9291060.1"/>
    <property type="molecule type" value="Genomic_DNA"/>
</dbReference>
<evidence type="ECO:0000313" key="15">
    <source>
        <dbReference type="Proteomes" id="UP000440732"/>
    </source>
</evidence>
<name>A0A6A3WU87_9STRA</name>
<dbReference type="EMBL" id="QXFW01003247">
    <property type="protein sequence ID" value="KAE8971990.1"/>
    <property type="molecule type" value="Genomic_DNA"/>
</dbReference>
<dbReference type="Proteomes" id="UP000437068">
    <property type="component" value="Unassembled WGS sequence"/>
</dbReference>
<evidence type="ECO:0000313" key="18">
    <source>
        <dbReference type="Proteomes" id="UP000476176"/>
    </source>
</evidence>
<evidence type="ECO:0000313" key="6">
    <source>
        <dbReference type="EMBL" id="KAE9174951.1"/>
    </source>
</evidence>
<evidence type="ECO:0000313" key="11">
    <source>
        <dbReference type="Proteomes" id="UP000429523"/>
    </source>
</evidence>
<proteinExistence type="predicted"/>
<dbReference type="Proteomes" id="UP000460718">
    <property type="component" value="Unassembled WGS sequence"/>
</dbReference>
<evidence type="ECO:0000313" key="10">
    <source>
        <dbReference type="EMBL" id="KAE9291060.1"/>
    </source>
</evidence>
<dbReference type="EMBL" id="QXGE01002871">
    <property type="protein sequence ID" value="KAE9278612.1"/>
    <property type="molecule type" value="Genomic_DNA"/>
</dbReference>
<evidence type="ECO:0000313" key="13">
    <source>
        <dbReference type="Proteomes" id="UP000437068"/>
    </source>
</evidence>
<evidence type="ECO:0000313" key="7">
    <source>
        <dbReference type="EMBL" id="KAE9177459.1"/>
    </source>
</evidence>
<dbReference type="Proteomes" id="UP000488956">
    <property type="component" value="Unassembled WGS sequence"/>
</dbReference>
<evidence type="ECO:0000313" key="5">
    <source>
        <dbReference type="EMBL" id="KAE9098535.1"/>
    </source>
</evidence>
<dbReference type="EMBL" id="QXFX01002431">
    <property type="protein sequence ID" value="KAE9077111.1"/>
    <property type="molecule type" value="Genomic_DNA"/>
</dbReference>
<dbReference type="Proteomes" id="UP000476176">
    <property type="component" value="Unassembled WGS sequence"/>
</dbReference>
<dbReference type="Proteomes" id="UP000433483">
    <property type="component" value="Unassembled WGS sequence"/>
</dbReference>
<dbReference type="EMBL" id="QXFZ01001034">
    <property type="protein sequence ID" value="KAE9098535.1"/>
    <property type="molecule type" value="Genomic_DNA"/>
</dbReference>
<accession>A0A6A3WU87</accession>
<comment type="caution">
    <text evidence="8">The sequence shown here is derived from an EMBL/GenBank/DDBJ whole genome shotgun (WGS) entry which is preliminary data.</text>
</comment>
<evidence type="ECO:0000313" key="8">
    <source>
        <dbReference type="EMBL" id="KAE9189381.1"/>
    </source>
</evidence>
<dbReference type="Proteomes" id="UP000440732">
    <property type="component" value="Unassembled WGS sequence"/>
</dbReference>
<dbReference type="Proteomes" id="UP000429523">
    <property type="component" value="Unassembled WGS sequence"/>
</dbReference>
<evidence type="ECO:0000313" key="1">
    <source>
        <dbReference type="EMBL" id="KAE8922056.1"/>
    </source>
</evidence>
<evidence type="ECO:0000313" key="3">
    <source>
        <dbReference type="EMBL" id="KAE9077111.1"/>
    </source>
</evidence>
<evidence type="ECO:0000313" key="17">
    <source>
        <dbReference type="Proteomes" id="UP000460718"/>
    </source>
</evidence>
<dbReference type="Proteomes" id="UP000440367">
    <property type="component" value="Unassembled WGS sequence"/>
</dbReference>
<dbReference type="AlphaFoldDB" id="A0A6A3WU87"/>
<evidence type="ECO:0000313" key="4">
    <source>
        <dbReference type="EMBL" id="KAE9097269.1"/>
    </source>
</evidence>
<evidence type="ECO:0000313" key="9">
    <source>
        <dbReference type="EMBL" id="KAE9278612.1"/>
    </source>
</evidence>
<evidence type="ECO:0000313" key="2">
    <source>
        <dbReference type="EMBL" id="KAE8971990.1"/>
    </source>
</evidence>